<dbReference type="InParanoid" id="A0A2J7PE13"/>
<organism evidence="1 2">
    <name type="scientific">Cryptotermes secundus</name>
    <dbReference type="NCBI Taxonomy" id="105785"/>
    <lineage>
        <taxon>Eukaryota</taxon>
        <taxon>Metazoa</taxon>
        <taxon>Ecdysozoa</taxon>
        <taxon>Arthropoda</taxon>
        <taxon>Hexapoda</taxon>
        <taxon>Insecta</taxon>
        <taxon>Pterygota</taxon>
        <taxon>Neoptera</taxon>
        <taxon>Polyneoptera</taxon>
        <taxon>Dictyoptera</taxon>
        <taxon>Blattodea</taxon>
        <taxon>Blattoidea</taxon>
        <taxon>Termitoidae</taxon>
        <taxon>Kalotermitidae</taxon>
        <taxon>Cryptotermitinae</taxon>
        <taxon>Cryptotermes</taxon>
    </lineage>
</organism>
<protein>
    <submittedName>
        <fullName evidence="1">Uncharacterized protein</fullName>
    </submittedName>
</protein>
<reference evidence="1 2" key="1">
    <citation type="submission" date="2017-12" db="EMBL/GenBank/DDBJ databases">
        <title>Hemimetabolous genomes reveal molecular basis of termite eusociality.</title>
        <authorList>
            <person name="Harrison M.C."/>
            <person name="Jongepier E."/>
            <person name="Robertson H.M."/>
            <person name="Arning N."/>
            <person name="Bitard-Feildel T."/>
            <person name="Chao H."/>
            <person name="Childers C.P."/>
            <person name="Dinh H."/>
            <person name="Doddapaneni H."/>
            <person name="Dugan S."/>
            <person name="Gowin J."/>
            <person name="Greiner C."/>
            <person name="Han Y."/>
            <person name="Hu H."/>
            <person name="Hughes D.S.T."/>
            <person name="Huylmans A.-K."/>
            <person name="Kemena C."/>
            <person name="Kremer L.P.M."/>
            <person name="Lee S.L."/>
            <person name="Lopez-Ezquerra A."/>
            <person name="Mallet L."/>
            <person name="Monroy-Kuhn J.M."/>
            <person name="Moser A."/>
            <person name="Murali S.C."/>
            <person name="Muzny D.M."/>
            <person name="Otani S."/>
            <person name="Piulachs M.-D."/>
            <person name="Poelchau M."/>
            <person name="Qu J."/>
            <person name="Schaub F."/>
            <person name="Wada-Katsumata A."/>
            <person name="Worley K.C."/>
            <person name="Xie Q."/>
            <person name="Ylla G."/>
            <person name="Poulsen M."/>
            <person name="Gibbs R.A."/>
            <person name="Schal C."/>
            <person name="Richards S."/>
            <person name="Belles X."/>
            <person name="Korb J."/>
            <person name="Bornberg-Bauer E."/>
        </authorList>
    </citation>
    <scope>NUCLEOTIDE SEQUENCE [LARGE SCALE GENOMIC DNA]</scope>
    <source>
        <tissue evidence="1">Whole body</tissue>
    </source>
</reference>
<evidence type="ECO:0000313" key="2">
    <source>
        <dbReference type="Proteomes" id="UP000235965"/>
    </source>
</evidence>
<dbReference type="Proteomes" id="UP000235965">
    <property type="component" value="Unassembled WGS sequence"/>
</dbReference>
<proteinExistence type="predicted"/>
<gene>
    <name evidence="1" type="ORF">B7P43_G14576</name>
</gene>
<comment type="caution">
    <text evidence="1">The sequence shown here is derived from an EMBL/GenBank/DDBJ whole genome shotgun (WGS) entry which is preliminary data.</text>
</comment>
<accession>A0A2J7PE13</accession>
<sequence length="152" mass="17680">MVVLHVSFPPVGVLRGKNDISTKIKRHNLCAGKTFYGLKKYLKSNLFSKKTKLVTHKTLVRPILTYASETRKLSRADERSLGLFERKVLKCIFGAVHSKYTWWRRYNNELFKLFNEPGITKYIKINRLNWARHIVTCCLKAGIAVPDWKLIS</sequence>
<name>A0A2J7PE13_9NEOP</name>
<evidence type="ECO:0000313" key="1">
    <source>
        <dbReference type="EMBL" id="PNF14558.1"/>
    </source>
</evidence>
<dbReference type="STRING" id="105785.A0A2J7PE13"/>
<keyword evidence="2" id="KW-1185">Reference proteome</keyword>
<dbReference type="AlphaFoldDB" id="A0A2J7PE13"/>
<dbReference type="EMBL" id="NEVH01026120">
    <property type="protein sequence ID" value="PNF14558.1"/>
    <property type="molecule type" value="Genomic_DNA"/>
</dbReference>